<dbReference type="HOGENOM" id="CLU_1453415_0_0_5"/>
<sequence>MKHLLMMLAFTGMALPAGAQDFSQGSEAKPWNLYAEQPARFEAKVVDILCELTGDCPTDCGGGVRQLGLLRDVDNVLVYPNKNAQAAFTGAVVELLPFCGRQVEVDGLLIEDPDLKATNIYLVQKIRDVGDAEWTAANRWTKVWAENNPEADGKGPWFRRDPRVKAEIAAHGYTGIGVEEEQQFIKELFE</sequence>
<evidence type="ECO:0000313" key="2">
    <source>
        <dbReference type="EMBL" id="KGM88123.1"/>
    </source>
</evidence>
<organism evidence="2 3">
    <name type="scientific">Roseovarius mucosus DSM 17069</name>
    <dbReference type="NCBI Taxonomy" id="1288298"/>
    <lineage>
        <taxon>Bacteria</taxon>
        <taxon>Pseudomonadati</taxon>
        <taxon>Pseudomonadota</taxon>
        <taxon>Alphaproteobacteria</taxon>
        <taxon>Rhodobacterales</taxon>
        <taxon>Roseobacteraceae</taxon>
        <taxon>Roseovarius</taxon>
    </lineage>
</organism>
<reference evidence="2 3" key="1">
    <citation type="submission" date="2013-01" db="EMBL/GenBank/DDBJ databases">
        <authorList>
            <person name="Fiebig A."/>
            <person name="Goeker M."/>
            <person name="Klenk H.-P.P."/>
        </authorList>
    </citation>
    <scope>NUCLEOTIDE SEQUENCE [LARGE SCALE GENOMIC DNA]</scope>
    <source>
        <strain evidence="2 3">DSM 17069</strain>
    </source>
</reference>
<dbReference type="eggNOG" id="ENOG5030ZZW">
    <property type="taxonomic scope" value="Bacteria"/>
</dbReference>
<protein>
    <submittedName>
        <fullName evidence="2">Uncharacterized protein</fullName>
    </submittedName>
</protein>
<evidence type="ECO:0000256" key="1">
    <source>
        <dbReference type="SAM" id="SignalP"/>
    </source>
</evidence>
<proteinExistence type="predicted"/>
<dbReference type="AlphaFoldDB" id="A0A0A0HPW2"/>
<dbReference type="STRING" id="215743.ROSMUCSMR3_01813"/>
<accession>A0A0A0HPW2</accession>
<dbReference type="Proteomes" id="UP000030021">
    <property type="component" value="Unassembled WGS sequence"/>
</dbReference>
<feature type="signal peptide" evidence="1">
    <location>
        <begin position="1"/>
        <end position="19"/>
    </location>
</feature>
<name>A0A0A0HPW2_9RHOB</name>
<feature type="chain" id="PRO_5001962960" evidence="1">
    <location>
        <begin position="20"/>
        <end position="190"/>
    </location>
</feature>
<evidence type="ECO:0000313" key="3">
    <source>
        <dbReference type="Proteomes" id="UP000030021"/>
    </source>
</evidence>
<dbReference type="OrthoDB" id="7725378at2"/>
<dbReference type="PATRIC" id="fig|1288298.3.peg.1832"/>
<comment type="caution">
    <text evidence="2">The sequence shown here is derived from an EMBL/GenBank/DDBJ whole genome shotgun (WGS) entry which is preliminary data.</text>
</comment>
<dbReference type="EMBL" id="AONH01000010">
    <property type="protein sequence ID" value="KGM88123.1"/>
    <property type="molecule type" value="Genomic_DNA"/>
</dbReference>
<keyword evidence="1" id="KW-0732">Signal</keyword>
<dbReference type="RefSeq" id="WP_037272421.1">
    <property type="nucleotide sequence ID" value="NZ_KN293979.1"/>
</dbReference>
<gene>
    <name evidence="2" type="ORF">rosmuc_01817</name>
</gene>